<dbReference type="Proteomes" id="UP000464314">
    <property type="component" value="Chromosome"/>
</dbReference>
<evidence type="ECO:0000256" key="1">
    <source>
        <dbReference type="SAM" id="SignalP"/>
    </source>
</evidence>
<accession>A0A6P1TS63</accession>
<dbReference type="EMBL" id="CP048000">
    <property type="protein sequence ID" value="QHQ62586.1"/>
    <property type="molecule type" value="Genomic_DNA"/>
</dbReference>
<dbReference type="SMART" id="SM00710">
    <property type="entry name" value="PbH1"/>
    <property type="match status" value="7"/>
</dbReference>
<dbReference type="InterPro" id="IPR006626">
    <property type="entry name" value="PbH1"/>
</dbReference>
<evidence type="ECO:0000313" key="2">
    <source>
        <dbReference type="EMBL" id="QHQ62586.1"/>
    </source>
</evidence>
<dbReference type="KEGG" id="anr:Ana3638_18860"/>
<dbReference type="RefSeq" id="WP_161839409.1">
    <property type="nucleotide sequence ID" value="NZ_CP048000.1"/>
</dbReference>
<feature type="chain" id="PRO_5026910780" evidence="1">
    <location>
        <begin position="26"/>
        <end position="697"/>
    </location>
</feature>
<proteinExistence type="predicted"/>
<evidence type="ECO:0000313" key="3">
    <source>
        <dbReference type="Proteomes" id="UP000464314"/>
    </source>
</evidence>
<dbReference type="InterPro" id="IPR012332">
    <property type="entry name" value="Autotransporter_pectin_lyase_C"/>
</dbReference>
<reference evidence="2 3" key="1">
    <citation type="submission" date="2020-01" db="EMBL/GenBank/DDBJ databases">
        <title>Genome analysis of Anaerocolumna sp. CBA3638.</title>
        <authorList>
            <person name="Kim J."/>
            <person name="Roh S.W."/>
        </authorList>
    </citation>
    <scope>NUCLEOTIDE SEQUENCE [LARGE SCALE GENOMIC DNA]</scope>
    <source>
        <strain evidence="2 3">CBA3638</strain>
    </source>
</reference>
<sequence length="697" mass="73284">MRKKLLSIFLVLCMVCTMLPVSAMAEEVDTTGASGEIISFATLTEAETEKTVAIGTSFEDLDLPKTLTAMVLDKDTVVDDSVSIVTGPAIEITDSKTTVDIPVTWFNPKYDGNTEGKYIFTPVIHGYTVKTDALLPQITVTVEAEMMLRAVGILEVDNFSDLQTAINSATGDLNIKLSDSYSDTQGNLTIKDTNNYNITIDLNGKMLRNNSGSGIIHNGSGMLTISGGNVEGYSIPASAISINGNGSLTVKNTTVISEYIGIESNSTGTVSIQDSEVEVNNTGIYIKNPEGKVELFSSNVSSSCVVNSSPIGGIGVYTSNTDTISIKGTSIVQGPVMAMNYSPLFDSDMKVTASTEYWGKNPEPYVKENIDKYEYLKVEPTVTSIWVGGVEVTDENKDGITGEGITGSVTYDPGENTLILNGVSIKGNECIYEDGNKHGIYAKNNREIPLRLELLGDSTIEADNNGKGISVEGDLIITGEGSLSVTGGDTTEEGETGFSFGIYIYNGNLTVEEGIVIAKGGSATGSYSDSYGIGVQEGNLTIESKGKVTATGGNSSQISSGVYLDSEGYYNVNLTVDGGSLEATGGKSNGDYSGSYGIYAYDGGNITIKNKGKVVATGGNSNQISSGVFLNSMDFFGEVNNLGNLTVDGSSLEATGGKTTVDDSKSASYGIGVQKGNINIINEGAVKAIGEMRIMQV</sequence>
<dbReference type="AlphaFoldDB" id="A0A6P1TS63"/>
<gene>
    <name evidence="2" type="ORF">Ana3638_18860</name>
</gene>
<name>A0A6P1TS63_9FIRM</name>
<dbReference type="Gene3D" id="2.160.20.20">
    <property type="match status" value="2"/>
</dbReference>
<feature type="signal peptide" evidence="1">
    <location>
        <begin position="1"/>
        <end position="25"/>
    </location>
</feature>
<protein>
    <submittedName>
        <fullName evidence="2">Uncharacterized protein</fullName>
    </submittedName>
</protein>
<keyword evidence="1" id="KW-0732">Signal</keyword>
<keyword evidence="3" id="KW-1185">Reference proteome</keyword>
<organism evidence="2 3">
    <name type="scientific">Anaerocolumna sedimenticola</name>
    <dbReference type="NCBI Taxonomy" id="2696063"/>
    <lineage>
        <taxon>Bacteria</taxon>
        <taxon>Bacillati</taxon>
        <taxon>Bacillota</taxon>
        <taxon>Clostridia</taxon>
        <taxon>Lachnospirales</taxon>
        <taxon>Lachnospiraceae</taxon>
        <taxon>Anaerocolumna</taxon>
    </lineage>
</organism>